<keyword evidence="12" id="KW-1208">Phospholipid metabolism</keyword>
<evidence type="ECO:0000256" key="8">
    <source>
        <dbReference type="ARBA" id="ARBA00022840"/>
    </source>
</evidence>
<dbReference type="InterPro" id="IPR045540">
    <property type="entry name" value="YegS/DAGK_C"/>
</dbReference>
<keyword evidence="11" id="KW-0594">Phospholipid biosynthesis</keyword>
<dbReference type="InterPro" id="IPR050187">
    <property type="entry name" value="Lipid_Phosphate_FormReg"/>
</dbReference>
<dbReference type="Proteomes" id="UP000215413">
    <property type="component" value="Unassembled WGS sequence"/>
</dbReference>
<evidence type="ECO:0000256" key="10">
    <source>
        <dbReference type="ARBA" id="ARBA00023098"/>
    </source>
</evidence>
<comment type="similarity">
    <text evidence="2">Belongs to the diacylglycerol/lipid kinase family.</text>
</comment>
<keyword evidence="3" id="KW-0444">Lipid biosynthesis</keyword>
<gene>
    <name evidence="14" type="ORF">B9N49_05725</name>
</gene>
<dbReference type="RefSeq" id="WP_094205902.1">
    <property type="nucleotide sequence ID" value="NZ_JBKTVP010000014.1"/>
</dbReference>
<dbReference type="Gene3D" id="3.40.50.10330">
    <property type="entry name" value="Probable inorganic polyphosphate/atp-NAD kinase, domain 1"/>
    <property type="match status" value="1"/>
</dbReference>
<keyword evidence="4" id="KW-0808">Transferase</keyword>
<evidence type="ECO:0000259" key="13">
    <source>
        <dbReference type="PROSITE" id="PS50146"/>
    </source>
</evidence>
<dbReference type="GO" id="GO:0008654">
    <property type="term" value="P:phospholipid biosynthetic process"/>
    <property type="evidence" value="ECO:0007669"/>
    <property type="project" value="UniProtKB-KW"/>
</dbReference>
<evidence type="ECO:0000313" key="14">
    <source>
        <dbReference type="EMBL" id="OXZ27075.1"/>
    </source>
</evidence>
<dbReference type="Pfam" id="PF00781">
    <property type="entry name" value="DAGK_cat"/>
    <property type="match status" value="1"/>
</dbReference>
<keyword evidence="7 14" id="KW-0418">Kinase</keyword>
<sequence>MKKIKIISNPSSGSQTHARDLIKLINYLIEDNFIVQLYKTKGKNDAYNEALNTSSDEWDLIVVSGGDGTVNEVVHGICDSESDIPITIYSTGTVNDFATYLNLPSTPYKLYRMIKTGKIIKSDVGKVSNEDSHRYFINVFAVGNIASVSYVTDKAQKAIFGRLAYIVEGLKELPNTLNQPMELKIKTNDDYLEVKSPIMIISNSNTVGGFENICPQAKIDDQKLDVLIIKHSRLKEVAQILIDAFSSKHIYSEDVLYFQTDTLSIESNQTVPGDVDGEYGGNLPVKVEINNKPINILVRSD</sequence>
<proteinExistence type="inferred from homology"/>
<evidence type="ECO:0000256" key="2">
    <source>
        <dbReference type="ARBA" id="ARBA00005983"/>
    </source>
</evidence>
<protein>
    <submittedName>
        <fullName evidence="14">Lipid kinase</fullName>
    </submittedName>
</protein>
<evidence type="ECO:0000256" key="6">
    <source>
        <dbReference type="ARBA" id="ARBA00022741"/>
    </source>
</evidence>
<dbReference type="PANTHER" id="PTHR12358:SF106">
    <property type="entry name" value="LIPID KINASE YEGS"/>
    <property type="match status" value="1"/>
</dbReference>
<reference evidence="15" key="1">
    <citation type="submission" date="2017-04" db="EMBL/GenBank/DDBJ databases">
        <title>Finegoldia magna isolated from orthopedic joint implant-associated infections.</title>
        <authorList>
            <person name="Bjorklund S."/>
            <person name="Bruggemann H."/>
            <person name="Jensen A."/>
            <person name="Hellmark B."/>
            <person name="Soderquist B."/>
        </authorList>
    </citation>
    <scope>NUCLEOTIDE SEQUENCE [LARGE SCALE GENOMIC DNA]</scope>
    <source>
        <strain evidence="15">CCUG 54800</strain>
    </source>
</reference>
<keyword evidence="5" id="KW-0479">Metal-binding</keyword>
<dbReference type="PROSITE" id="PS50146">
    <property type="entry name" value="DAGK"/>
    <property type="match status" value="1"/>
</dbReference>
<organism evidence="14 15">
    <name type="scientific">Finegoldia magna</name>
    <name type="common">Peptostreptococcus magnus</name>
    <dbReference type="NCBI Taxonomy" id="1260"/>
    <lineage>
        <taxon>Bacteria</taxon>
        <taxon>Bacillati</taxon>
        <taxon>Bacillota</taxon>
        <taxon>Tissierellia</taxon>
        <taxon>Tissierellales</taxon>
        <taxon>Peptoniphilaceae</taxon>
        <taxon>Finegoldia</taxon>
    </lineage>
</organism>
<evidence type="ECO:0000256" key="1">
    <source>
        <dbReference type="ARBA" id="ARBA00001946"/>
    </source>
</evidence>
<dbReference type="GO" id="GO:0046872">
    <property type="term" value="F:metal ion binding"/>
    <property type="evidence" value="ECO:0007669"/>
    <property type="project" value="UniProtKB-KW"/>
</dbReference>
<dbReference type="GO" id="GO:0005524">
    <property type="term" value="F:ATP binding"/>
    <property type="evidence" value="ECO:0007669"/>
    <property type="project" value="UniProtKB-KW"/>
</dbReference>
<dbReference type="GO" id="GO:0004143">
    <property type="term" value="F:ATP-dependent diacylglycerol kinase activity"/>
    <property type="evidence" value="ECO:0007669"/>
    <property type="project" value="TreeGrafter"/>
</dbReference>
<accession>A0A233UYX7</accession>
<dbReference type="Gene3D" id="2.60.200.40">
    <property type="match status" value="1"/>
</dbReference>
<dbReference type="EMBL" id="NDYC01000026">
    <property type="protein sequence ID" value="OXZ27075.1"/>
    <property type="molecule type" value="Genomic_DNA"/>
</dbReference>
<dbReference type="InterPro" id="IPR001206">
    <property type="entry name" value="Diacylglycerol_kinase_cat_dom"/>
</dbReference>
<dbReference type="GO" id="GO:0005886">
    <property type="term" value="C:plasma membrane"/>
    <property type="evidence" value="ECO:0007669"/>
    <property type="project" value="TreeGrafter"/>
</dbReference>
<comment type="caution">
    <text evidence="14">The sequence shown here is derived from an EMBL/GenBank/DDBJ whole genome shotgun (WGS) entry which is preliminary data.</text>
</comment>
<evidence type="ECO:0000256" key="4">
    <source>
        <dbReference type="ARBA" id="ARBA00022679"/>
    </source>
</evidence>
<dbReference type="InterPro" id="IPR017438">
    <property type="entry name" value="ATP-NAD_kinase_N"/>
</dbReference>
<keyword evidence="8" id="KW-0067">ATP-binding</keyword>
<evidence type="ECO:0000256" key="12">
    <source>
        <dbReference type="ARBA" id="ARBA00023264"/>
    </source>
</evidence>
<feature type="domain" description="DAGKc" evidence="13">
    <location>
        <begin position="1"/>
        <end position="131"/>
    </location>
</feature>
<dbReference type="Pfam" id="PF19279">
    <property type="entry name" value="YegS_C"/>
    <property type="match status" value="1"/>
</dbReference>
<dbReference type="InterPro" id="IPR005218">
    <property type="entry name" value="Diacylglycerol/lipid_kinase"/>
</dbReference>
<comment type="cofactor">
    <cofactor evidence="1">
        <name>Mg(2+)</name>
        <dbReference type="ChEBI" id="CHEBI:18420"/>
    </cofactor>
</comment>
<name>A0A233UYX7_FINMA</name>
<evidence type="ECO:0000256" key="11">
    <source>
        <dbReference type="ARBA" id="ARBA00023209"/>
    </source>
</evidence>
<evidence type="ECO:0000256" key="5">
    <source>
        <dbReference type="ARBA" id="ARBA00022723"/>
    </source>
</evidence>
<evidence type="ECO:0000256" key="9">
    <source>
        <dbReference type="ARBA" id="ARBA00022842"/>
    </source>
</evidence>
<keyword evidence="6" id="KW-0547">Nucleotide-binding</keyword>
<dbReference type="SMART" id="SM00046">
    <property type="entry name" value="DAGKc"/>
    <property type="match status" value="1"/>
</dbReference>
<keyword evidence="9" id="KW-0460">Magnesium</keyword>
<dbReference type="SUPFAM" id="SSF111331">
    <property type="entry name" value="NAD kinase/diacylglycerol kinase-like"/>
    <property type="match status" value="1"/>
</dbReference>
<evidence type="ECO:0000313" key="15">
    <source>
        <dbReference type="Proteomes" id="UP000215413"/>
    </source>
</evidence>
<evidence type="ECO:0000256" key="7">
    <source>
        <dbReference type="ARBA" id="ARBA00022777"/>
    </source>
</evidence>
<evidence type="ECO:0000256" key="3">
    <source>
        <dbReference type="ARBA" id="ARBA00022516"/>
    </source>
</evidence>
<dbReference type="AlphaFoldDB" id="A0A233UYX7"/>
<dbReference type="PANTHER" id="PTHR12358">
    <property type="entry name" value="SPHINGOSINE KINASE"/>
    <property type="match status" value="1"/>
</dbReference>
<dbReference type="NCBIfam" id="TIGR00147">
    <property type="entry name" value="YegS/Rv2252/BmrU family lipid kinase"/>
    <property type="match status" value="1"/>
</dbReference>
<keyword evidence="10" id="KW-0443">Lipid metabolism</keyword>
<dbReference type="InterPro" id="IPR016064">
    <property type="entry name" value="NAD/diacylglycerol_kinase_sf"/>
</dbReference>